<evidence type="ECO:0000256" key="4">
    <source>
        <dbReference type="SAM" id="MobiDB-lite"/>
    </source>
</evidence>
<keyword evidence="1" id="KW-0547">Nucleotide-binding</keyword>
<dbReference type="EMBL" id="JASNWA010000010">
    <property type="protein sequence ID" value="KAK3168206.1"/>
    <property type="molecule type" value="Genomic_DNA"/>
</dbReference>
<name>A0AAE0DFY8_9LECA</name>
<dbReference type="GO" id="GO:0016787">
    <property type="term" value="F:hydrolase activity"/>
    <property type="evidence" value="ECO:0007669"/>
    <property type="project" value="UniProtKB-KW"/>
</dbReference>
<dbReference type="PROSITE" id="PS51192">
    <property type="entry name" value="HELICASE_ATP_BIND_1"/>
    <property type="match status" value="1"/>
</dbReference>
<dbReference type="PANTHER" id="PTHR45629:SF7">
    <property type="entry name" value="DNA EXCISION REPAIR PROTEIN ERCC-6-RELATED"/>
    <property type="match status" value="1"/>
</dbReference>
<dbReference type="FunFam" id="3.40.50.10810:FF:000035">
    <property type="entry name" value="DsDNA-dependent ATPase (Rad54b)"/>
    <property type="match status" value="1"/>
</dbReference>
<feature type="domain" description="Helicase ATP-binding" evidence="5">
    <location>
        <begin position="297"/>
        <end position="471"/>
    </location>
</feature>
<dbReference type="Pfam" id="PF00271">
    <property type="entry name" value="Helicase_C"/>
    <property type="match status" value="1"/>
</dbReference>
<keyword evidence="8" id="KW-1185">Reference proteome</keyword>
<dbReference type="SMART" id="SM00487">
    <property type="entry name" value="DEXDc"/>
    <property type="match status" value="1"/>
</dbReference>
<dbReference type="CDD" id="cd18004">
    <property type="entry name" value="DEXHc_RAD54"/>
    <property type="match status" value="1"/>
</dbReference>
<dbReference type="Gene3D" id="3.40.50.300">
    <property type="entry name" value="P-loop containing nucleotide triphosphate hydrolases"/>
    <property type="match status" value="1"/>
</dbReference>
<dbReference type="GO" id="GO:0007131">
    <property type="term" value="P:reciprocal meiotic recombination"/>
    <property type="evidence" value="ECO:0007669"/>
    <property type="project" value="TreeGrafter"/>
</dbReference>
<evidence type="ECO:0000256" key="3">
    <source>
        <dbReference type="ARBA" id="ARBA00022840"/>
    </source>
</evidence>
<reference evidence="7" key="1">
    <citation type="submission" date="2022-11" db="EMBL/GenBank/DDBJ databases">
        <title>Chromosomal genome sequence assembly and mating type (MAT) locus characterization of the leprose asexual lichenized fungus Lepraria neglecta (Nyl.) Erichsen.</title>
        <authorList>
            <person name="Allen J.L."/>
            <person name="Pfeffer B."/>
        </authorList>
    </citation>
    <scope>NUCLEOTIDE SEQUENCE</scope>
    <source>
        <strain evidence="7">Allen 5258</strain>
    </source>
</reference>
<dbReference type="PANTHER" id="PTHR45629">
    <property type="entry name" value="SNF2/RAD54 FAMILY MEMBER"/>
    <property type="match status" value="1"/>
</dbReference>
<dbReference type="InterPro" id="IPR001650">
    <property type="entry name" value="Helicase_C-like"/>
</dbReference>
<keyword evidence="2" id="KW-0378">Hydrolase</keyword>
<dbReference type="AlphaFoldDB" id="A0AAE0DFY8"/>
<dbReference type="SUPFAM" id="SSF52540">
    <property type="entry name" value="P-loop containing nucleoside triphosphate hydrolases"/>
    <property type="match status" value="2"/>
</dbReference>
<evidence type="ECO:0000256" key="2">
    <source>
        <dbReference type="ARBA" id="ARBA00022801"/>
    </source>
</evidence>
<dbReference type="GO" id="GO:0005634">
    <property type="term" value="C:nucleus"/>
    <property type="evidence" value="ECO:0007669"/>
    <property type="project" value="TreeGrafter"/>
</dbReference>
<keyword evidence="3" id="KW-0067">ATP-binding</keyword>
<dbReference type="InterPro" id="IPR049730">
    <property type="entry name" value="SNF2/RAD54-like_C"/>
</dbReference>
<dbReference type="GO" id="GO:0015616">
    <property type="term" value="F:DNA translocase activity"/>
    <property type="evidence" value="ECO:0007669"/>
    <property type="project" value="TreeGrafter"/>
</dbReference>
<dbReference type="InterPro" id="IPR000330">
    <property type="entry name" value="SNF2_N"/>
</dbReference>
<protein>
    <submittedName>
        <fullName evidence="7">Uncharacterized protein</fullName>
    </submittedName>
</protein>
<evidence type="ECO:0000259" key="6">
    <source>
        <dbReference type="PROSITE" id="PS51194"/>
    </source>
</evidence>
<organism evidence="7 8">
    <name type="scientific">Lepraria neglecta</name>
    <dbReference type="NCBI Taxonomy" id="209136"/>
    <lineage>
        <taxon>Eukaryota</taxon>
        <taxon>Fungi</taxon>
        <taxon>Dikarya</taxon>
        <taxon>Ascomycota</taxon>
        <taxon>Pezizomycotina</taxon>
        <taxon>Lecanoromycetes</taxon>
        <taxon>OSLEUM clade</taxon>
        <taxon>Lecanoromycetidae</taxon>
        <taxon>Lecanorales</taxon>
        <taxon>Lecanorineae</taxon>
        <taxon>Stereocaulaceae</taxon>
        <taxon>Lepraria</taxon>
    </lineage>
</organism>
<dbReference type="Pfam" id="PF00176">
    <property type="entry name" value="SNF2-rel_dom"/>
    <property type="match status" value="1"/>
</dbReference>
<dbReference type="InterPro" id="IPR038718">
    <property type="entry name" value="SNF2-like_sf"/>
</dbReference>
<dbReference type="GO" id="GO:0000724">
    <property type="term" value="P:double-strand break repair via homologous recombination"/>
    <property type="evidence" value="ECO:0007669"/>
    <property type="project" value="TreeGrafter"/>
</dbReference>
<dbReference type="GO" id="GO:0005524">
    <property type="term" value="F:ATP binding"/>
    <property type="evidence" value="ECO:0007669"/>
    <property type="project" value="InterPro"/>
</dbReference>
<dbReference type="SMART" id="SM00490">
    <property type="entry name" value="HELICc"/>
    <property type="match status" value="1"/>
</dbReference>
<dbReference type="Gene3D" id="1.20.120.850">
    <property type="entry name" value="SWI2/SNF2 ATPases, N-terminal domain"/>
    <property type="match status" value="1"/>
</dbReference>
<accession>A0AAE0DFY8</accession>
<dbReference type="PROSITE" id="PS51194">
    <property type="entry name" value="HELICASE_CTER"/>
    <property type="match status" value="1"/>
</dbReference>
<evidence type="ECO:0000256" key="1">
    <source>
        <dbReference type="ARBA" id="ARBA00022741"/>
    </source>
</evidence>
<dbReference type="Gene3D" id="3.40.50.10810">
    <property type="entry name" value="Tandem AAA-ATPase domain"/>
    <property type="match status" value="1"/>
</dbReference>
<dbReference type="Proteomes" id="UP001276659">
    <property type="component" value="Unassembled WGS sequence"/>
</dbReference>
<sequence length="927" mass="102739">MIGKPFRPPLLRKVDKPSASSGPDVDEHQAKKRRISTEQEDSEKPLGPQLVFKVPGISYLPRKPLLPVKNPTVAAQATQLLDSEVEGYYNVLWRKYTNKKHKTWDGDGVLHVGGGFAYLQDISGRDMGRTACTSPLLPGSPLSVGGKEVEVDSVISKADFMAGRPFMKTSSVKHDPELKRMSLPKSQPQPRPETKADLLLKKKEAKQITNVQAPRSVASQTPFKGPLFASTVLPKKETIEPTPRHDPTTPDAIVMKRPKIVPKGKQIVDVVVDPILTKHLREHQREGVKFMYECVMRLRDFDGQGAILADEMGLGKTLQTIALLWTLLKQNPFTEGSADPPPVIKKALIVCPVTLINNWRKEFRKWLGGDRIGVYVFDDNKKRITDFTKGKSYNVMIIGYEKLRTVADELKKGHGIDIVIADEGHRLKTAKNKSAQAIKSLNTSRRVILSGTPIQNDLSEFFMMVDFVNPDLLGSFKMFTKEFEVPIVKGRQPGALRKDIEKGEARSEELATLTGMFILRRTADILSKYLPSKTEYVLLCRPTVAQASTYQHVLACPAFQAAFGSHEASLSLITVLKKVCNSPSLLISKTLSDPSAPVNSTTASLLASIPPQLLRTSAGSTKLRALDQLLHTLKTTTEEKVVLVSNYTTTLDLLQTLLASLGYPYLRLDGSTPSAKRQDLVDTFNRSPSSNCFAFLLSAKSGGVGLNLIGAPRLVLFDVDWNPATDLQAMARIHRDGQKRPCIIYRFLMAGGIDEKIWQRQVTKLGLASNIMDQKGGKTNNFSKEELKDLFRLDEGLSCQTHDLLGCACEGRGLPDSTVDDVMPIEILDSGDEEDEDEDLPDVPTLIQANKVDMEEQERKIRERRTSTTRKGGNKIESLMAYSHVDTSRFAKEDDENMEAMIHDGVLLSVLKDEGNPISFVFAKTSG</sequence>
<feature type="region of interest" description="Disordered" evidence="4">
    <location>
        <begin position="1"/>
        <end position="48"/>
    </location>
</feature>
<proteinExistence type="predicted"/>
<evidence type="ECO:0000313" key="7">
    <source>
        <dbReference type="EMBL" id="KAK3168206.1"/>
    </source>
</evidence>
<evidence type="ECO:0000259" key="5">
    <source>
        <dbReference type="PROSITE" id="PS51192"/>
    </source>
</evidence>
<gene>
    <name evidence="7" type="ORF">OEA41_004652</name>
</gene>
<dbReference type="InterPro" id="IPR050496">
    <property type="entry name" value="SNF2_RAD54_helicase_repair"/>
</dbReference>
<evidence type="ECO:0000313" key="8">
    <source>
        <dbReference type="Proteomes" id="UP001276659"/>
    </source>
</evidence>
<feature type="domain" description="Helicase C-terminal" evidence="6">
    <location>
        <begin position="625"/>
        <end position="788"/>
    </location>
</feature>
<comment type="caution">
    <text evidence="7">The sequence shown here is derived from an EMBL/GenBank/DDBJ whole genome shotgun (WGS) entry which is preliminary data.</text>
</comment>
<dbReference type="InterPro" id="IPR014001">
    <property type="entry name" value="Helicase_ATP-bd"/>
</dbReference>
<feature type="region of interest" description="Disordered" evidence="4">
    <location>
        <begin position="172"/>
        <end position="194"/>
    </location>
</feature>
<dbReference type="CDD" id="cd18793">
    <property type="entry name" value="SF2_C_SNF"/>
    <property type="match status" value="1"/>
</dbReference>
<dbReference type="InterPro" id="IPR027417">
    <property type="entry name" value="P-loop_NTPase"/>
</dbReference>